<dbReference type="Gene3D" id="3.40.50.11960">
    <property type="match status" value="1"/>
</dbReference>
<dbReference type="EMBL" id="KE148156">
    <property type="protein sequence ID" value="EPE05403.1"/>
    <property type="molecule type" value="Genomic_DNA"/>
</dbReference>
<dbReference type="InterPro" id="IPR034627">
    <property type="entry name" value="Irc6"/>
</dbReference>
<protein>
    <submittedName>
        <fullName evidence="2">Alpha and gamma adaptin binding protein p34</fullName>
    </submittedName>
</protein>
<dbReference type="OrthoDB" id="10261384at2759"/>
<evidence type="ECO:0000256" key="1">
    <source>
        <dbReference type="SAM" id="MobiDB-lite"/>
    </source>
</evidence>
<feature type="region of interest" description="Disordered" evidence="1">
    <location>
        <begin position="270"/>
        <end position="314"/>
    </location>
</feature>
<feature type="compositionally biased region" description="Acidic residues" evidence="1">
    <location>
        <begin position="188"/>
        <end position="201"/>
    </location>
</feature>
<dbReference type="Pfam" id="PF10199">
    <property type="entry name" value="Adaptin_binding"/>
    <property type="match status" value="1"/>
</dbReference>
<dbReference type="AlphaFoldDB" id="S3CGI8"/>
<dbReference type="HOGENOM" id="CLU_031716_1_0_1"/>
<dbReference type="Proteomes" id="UP000016923">
    <property type="component" value="Unassembled WGS sequence"/>
</dbReference>
<feature type="compositionally biased region" description="Acidic residues" evidence="1">
    <location>
        <begin position="121"/>
        <end position="133"/>
    </location>
</feature>
<dbReference type="eggNOG" id="ENOG502S591">
    <property type="taxonomic scope" value="Eukaryota"/>
</dbReference>
<dbReference type="PANTHER" id="PTHR28043">
    <property type="entry name" value="INCREASED RECOMBINATION CENTERS PROTEIN 6"/>
    <property type="match status" value="1"/>
</dbReference>
<dbReference type="VEuPathDB" id="FungiDB:F503_02142"/>
<keyword evidence="3" id="KW-1185">Reference proteome</keyword>
<feature type="compositionally biased region" description="Acidic residues" evidence="1">
    <location>
        <begin position="96"/>
        <end position="105"/>
    </location>
</feature>
<dbReference type="STRING" id="1262450.S3CGI8"/>
<feature type="region of interest" description="Disordered" evidence="1">
    <location>
        <begin position="182"/>
        <end position="204"/>
    </location>
</feature>
<name>S3CGI8_OPHP1</name>
<organism evidence="2 3">
    <name type="scientific">Ophiostoma piceae (strain UAMH 11346)</name>
    <name type="common">Sap stain fungus</name>
    <dbReference type="NCBI Taxonomy" id="1262450"/>
    <lineage>
        <taxon>Eukaryota</taxon>
        <taxon>Fungi</taxon>
        <taxon>Dikarya</taxon>
        <taxon>Ascomycota</taxon>
        <taxon>Pezizomycotina</taxon>
        <taxon>Sordariomycetes</taxon>
        <taxon>Sordariomycetidae</taxon>
        <taxon>Ophiostomatales</taxon>
        <taxon>Ophiostomataceae</taxon>
        <taxon>Ophiostoma</taxon>
    </lineage>
</organism>
<feature type="compositionally biased region" description="Basic and acidic residues" evidence="1">
    <location>
        <begin position="333"/>
        <end position="370"/>
    </location>
</feature>
<proteinExistence type="predicted"/>
<gene>
    <name evidence="2" type="ORF">F503_02142</name>
</gene>
<dbReference type="GO" id="GO:0030674">
    <property type="term" value="F:protein-macromolecule adaptor activity"/>
    <property type="evidence" value="ECO:0007669"/>
    <property type="project" value="TreeGrafter"/>
</dbReference>
<feature type="compositionally biased region" description="Basic and acidic residues" evidence="1">
    <location>
        <begin position="106"/>
        <end position="120"/>
    </location>
</feature>
<dbReference type="OMA" id="EALMMRM"/>
<evidence type="ECO:0000313" key="3">
    <source>
        <dbReference type="Proteomes" id="UP000016923"/>
    </source>
</evidence>
<dbReference type="PANTHER" id="PTHR28043:SF1">
    <property type="entry name" value="INCREASED RECOMBINATION CENTERS PROTEIN 6"/>
    <property type="match status" value="1"/>
</dbReference>
<feature type="region of interest" description="Disordered" evidence="1">
    <location>
        <begin position="96"/>
        <end position="133"/>
    </location>
</feature>
<evidence type="ECO:0000313" key="2">
    <source>
        <dbReference type="EMBL" id="EPE05403.1"/>
    </source>
</evidence>
<accession>S3CGI8</accession>
<reference evidence="2 3" key="1">
    <citation type="journal article" date="2013" name="BMC Genomics">
        <title>The genome and transcriptome of the pine saprophyte Ophiostoma piceae, and a comparison with the bark beetle-associated pine pathogen Grosmannia clavigera.</title>
        <authorList>
            <person name="Haridas S."/>
            <person name="Wang Y."/>
            <person name="Lim L."/>
            <person name="Massoumi Alamouti S."/>
            <person name="Jackman S."/>
            <person name="Docking R."/>
            <person name="Robertson G."/>
            <person name="Birol I."/>
            <person name="Bohlmann J."/>
            <person name="Breuil C."/>
        </authorList>
    </citation>
    <scope>NUCLEOTIDE SEQUENCE [LARGE SCALE GENOMIC DNA]</scope>
    <source>
        <strain evidence="2 3">UAMH 11346</strain>
    </source>
</reference>
<sequence>MHWTLFNASQGPFVIATTSTSPASPRPSMPSEIQNPRRILAVALTRSQDHLSSVIGKLTGSYPSVPFAGSTHDLALDTPYYRAQVPVWLDLVGEEAEADAEDGEDGERKKDDKKTEKSPYDSDDEYNDDDDDPVQAWADAFLADEASEVREALGGIVAVVDASDYKQQRSLVNHVGRLARGCAPAEKGDDEDDEENNEEEIQGLSSWDGIGLVVGVSTSPLGDDAMLVWDDLCVEAGLEFVLVAPGQADVNEWGEKTGVERVLEALKANDWQGGDAPDPFGEFQDGDDFLSLGADDLADDDNDDNQSSASLDFGYDKSDFEGLRQAIWQQQTKEVEDGAEAKDKKEDTADKEGKEDKEGRDEGDKKGKDDRDDEDIVVEQLIQKLQAARMQGELLPPAQRRALAARVVGEVMKDI</sequence>
<dbReference type="GO" id="GO:0016192">
    <property type="term" value="P:vesicle-mediated transport"/>
    <property type="evidence" value="ECO:0007669"/>
    <property type="project" value="InterPro"/>
</dbReference>
<feature type="region of interest" description="Disordered" evidence="1">
    <location>
        <begin position="330"/>
        <end position="375"/>
    </location>
</feature>